<feature type="transmembrane region" description="Helical" evidence="8">
    <location>
        <begin position="27"/>
        <end position="48"/>
    </location>
</feature>
<evidence type="ECO:0000256" key="8">
    <source>
        <dbReference type="SAM" id="Phobius"/>
    </source>
</evidence>
<name>A0A382K3A1_9ZZZZ</name>
<dbReference type="Gene3D" id="2.60.40.420">
    <property type="entry name" value="Cupredoxins - blue copper proteins"/>
    <property type="match status" value="1"/>
</dbReference>
<proteinExistence type="inferred from homology"/>
<dbReference type="GO" id="GO:0005507">
    <property type="term" value="F:copper ion binding"/>
    <property type="evidence" value="ECO:0007669"/>
    <property type="project" value="InterPro"/>
</dbReference>
<dbReference type="GO" id="GO:0042773">
    <property type="term" value="P:ATP synthesis coupled electron transport"/>
    <property type="evidence" value="ECO:0007669"/>
    <property type="project" value="TreeGrafter"/>
</dbReference>
<evidence type="ECO:0000256" key="2">
    <source>
        <dbReference type="ARBA" id="ARBA00007866"/>
    </source>
</evidence>
<dbReference type="PANTHER" id="PTHR22888">
    <property type="entry name" value="CYTOCHROME C OXIDASE, SUBUNIT II"/>
    <property type="match status" value="1"/>
</dbReference>
<dbReference type="PROSITE" id="PS50857">
    <property type="entry name" value="COX2_CUA"/>
    <property type="match status" value="1"/>
</dbReference>
<keyword evidence="3" id="KW-0813">Transport</keyword>
<evidence type="ECO:0000256" key="5">
    <source>
        <dbReference type="ARBA" id="ARBA00022982"/>
    </source>
</evidence>
<dbReference type="Gene3D" id="1.10.287.90">
    <property type="match status" value="1"/>
</dbReference>
<evidence type="ECO:0000256" key="4">
    <source>
        <dbReference type="ARBA" id="ARBA00022692"/>
    </source>
</evidence>
<dbReference type="InterPro" id="IPR008972">
    <property type="entry name" value="Cupredoxin"/>
</dbReference>
<comment type="similarity">
    <text evidence="2">Belongs to the cytochrome c oxidase subunit 2 family.</text>
</comment>
<evidence type="ECO:0000256" key="3">
    <source>
        <dbReference type="ARBA" id="ARBA00022448"/>
    </source>
</evidence>
<dbReference type="PANTHER" id="PTHR22888:SF9">
    <property type="entry name" value="CYTOCHROME C OXIDASE SUBUNIT 2"/>
    <property type="match status" value="1"/>
</dbReference>
<organism evidence="10">
    <name type="scientific">marine metagenome</name>
    <dbReference type="NCBI Taxonomy" id="408172"/>
    <lineage>
        <taxon>unclassified sequences</taxon>
        <taxon>metagenomes</taxon>
        <taxon>ecological metagenomes</taxon>
    </lineage>
</organism>
<evidence type="ECO:0000259" key="9">
    <source>
        <dbReference type="PROSITE" id="PS50857"/>
    </source>
</evidence>
<sequence length="280" mass="32023">MLDWLHKYGLPQNLSIQGEYIDNANVLMHWLMLFLFVGWGVFFIVSLYKFSASKNKKASYTGVKSHLSSVFEGGIAIIEIIALFGFSYPVWTYRVNEVPDSRDAVNIRVIAQQFAWNIHYPGTDGVFGRTDINLIDEAEQNFIGIDRSDEFAKDDIVLQNQMHIPVNKKIRVDLSSKDVIHNFKLPELRVSQDAIPGMTIPVHFTATMTSDDFLKTVVGTPREGKGLEISCAQLCGITHYRMRGYLTIDTEEEYNEWLASEAEYLDFGDDEDEWGDDEDW</sequence>
<keyword evidence="6 8" id="KW-1133">Transmembrane helix</keyword>
<dbReference type="AlphaFoldDB" id="A0A382K3A1"/>
<evidence type="ECO:0000313" key="10">
    <source>
        <dbReference type="EMBL" id="SVC19314.1"/>
    </source>
</evidence>
<dbReference type="SUPFAM" id="SSF49503">
    <property type="entry name" value="Cupredoxins"/>
    <property type="match status" value="1"/>
</dbReference>
<accession>A0A382K3A1</accession>
<evidence type="ECO:0000256" key="1">
    <source>
        <dbReference type="ARBA" id="ARBA00004141"/>
    </source>
</evidence>
<dbReference type="PRINTS" id="PR01166">
    <property type="entry name" value="CYCOXIDASEII"/>
</dbReference>
<dbReference type="Pfam" id="PF00116">
    <property type="entry name" value="COX2"/>
    <property type="match status" value="1"/>
</dbReference>
<reference evidence="10" key="1">
    <citation type="submission" date="2018-05" db="EMBL/GenBank/DDBJ databases">
        <authorList>
            <person name="Lanie J.A."/>
            <person name="Ng W.-L."/>
            <person name="Kazmierczak K.M."/>
            <person name="Andrzejewski T.M."/>
            <person name="Davidsen T.M."/>
            <person name="Wayne K.J."/>
            <person name="Tettelin H."/>
            <person name="Glass J.I."/>
            <person name="Rusch D."/>
            <person name="Podicherti R."/>
            <person name="Tsui H.-C.T."/>
            <person name="Winkler M.E."/>
        </authorList>
    </citation>
    <scope>NUCLEOTIDE SEQUENCE</scope>
</reference>
<protein>
    <recommendedName>
        <fullName evidence="9">Cytochrome oxidase subunit II copper A binding domain-containing protein</fullName>
    </recommendedName>
</protein>
<keyword evidence="4 8" id="KW-0812">Transmembrane</keyword>
<comment type="subcellular location">
    <subcellularLocation>
        <location evidence="1">Membrane</location>
        <topology evidence="1">Multi-pass membrane protein</topology>
    </subcellularLocation>
</comment>
<dbReference type="GO" id="GO:0016020">
    <property type="term" value="C:membrane"/>
    <property type="evidence" value="ECO:0007669"/>
    <property type="project" value="UniProtKB-SubCell"/>
</dbReference>
<gene>
    <name evidence="10" type="ORF">METZ01_LOCUS272168</name>
</gene>
<dbReference type="EMBL" id="UINC01078335">
    <property type="protein sequence ID" value="SVC19314.1"/>
    <property type="molecule type" value="Genomic_DNA"/>
</dbReference>
<dbReference type="InterPro" id="IPR036257">
    <property type="entry name" value="Cyt_c_oxidase_su2_TM_sf"/>
</dbReference>
<keyword evidence="5" id="KW-0249">Electron transport</keyword>
<dbReference type="GO" id="GO:0004129">
    <property type="term" value="F:cytochrome-c oxidase activity"/>
    <property type="evidence" value="ECO:0007669"/>
    <property type="project" value="InterPro"/>
</dbReference>
<evidence type="ECO:0000256" key="6">
    <source>
        <dbReference type="ARBA" id="ARBA00022989"/>
    </source>
</evidence>
<feature type="domain" description="Cytochrome oxidase subunit II copper A binding" evidence="9">
    <location>
        <begin position="102"/>
        <end position="260"/>
    </location>
</feature>
<dbReference type="InterPro" id="IPR002429">
    <property type="entry name" value="CcO_II-like_C"/>
</dbReference>
<feature type="transmembrane region" description="Helical" evidence="8">
    <location>
        <begin position="69"/>
        <end position="91"/>
    </location>
</feature>
<evidence type="ECO:0000256" key="7">
    <source>
        <dbReference type="ARBA" id="ARBA00023136"/>
    </source>
</evidence>
<dbReference type="InterPro" id="IPR045187">
    <property type="entry name" value="CcO_II"/>
</dbReference>
<keyword evidence="7 8" id="KW-0472">Membrane</keyword>